<reference evidence="3" key="1">
    <citation type="submission" date="2025-08" db="UniProtKB">
        <authorList>
            <consortium name="RefSeq"/>
        </authorList>
    </citation>
    <scope>IDENTIFICATION</scope>
</reference>
<evidence type="ECO:0000313" key="3">
    <source>
        <dbReference type="RefSeq" id="XP_014056034.1"/>
    </source>
</evidence>
<feature type="region of interest" description="Disordered" evidence="1">
    <location>
        <begin position="129"/>
        <end position="148"/>
    </location>
</feature>
<dbReference type="KEGG" id="sasa:106605177"/>
<name>A0A1S3RW72_SALSA</name>
<evidence type="ECO:0000313" key="2">
    <source>
        <dbReference type="Proteomes" id="UP001652741"/>
    </source>
</evidence>
<proteinExistence type="predicted"/>
<dbReference type="GeneID" id="106605177"/>
<dbReference type="OrthoDB" id="8546171at2759"/>
<evidence type="ECO:0000256" key="1">
    <source>
        <dbReference type="SAM" id="MobiDB-lite"/>
    </source>
</evidence>
<organism evidence="2 3">
    <name type="scientific">Salmo salar</name>
    <name type="common">Atlantic salmon</name>
    <dbReference type="NCBI Taxonomy" id="8030"/>
    <lineage>
        <taxon>Eukaryota</taxon>
        <taxon>Metazoa</taxon>
        <taxon>Chordata</taxon>
        <taxon>Craniata</taxon>
        <taxon>Vertebrata</taxon>
        <taxon>Euteleostomi</taxon>
        <taxon>Actinopterygii</taxon>
        <taxon>Neopterygii</taxon>
        <taxon>Teleostei</taxon>
        <taxon>Protacanthopterygii</taxon>
        <taxon>Salmoniformes</taxon>
        <taxon>Salmonidae</taxon>
        <taxon>Salmoninae</taxon>
        <taxon>Salmo</taxon>
    </lineage>
</organism>
<dbReference type="Proteomes" id="UP001652741">
    <property type="component" value="Chromosome ssa05"/>
</dbReference>
<dbReference type="RefSeq" id="XP_014056034.1">
    <property type="nucleotide sequence ID" value="XM_014200559.2"/>
</dbReference>
<sequence length="238" mass="26635">MSRVCKVLESFGHQVACVHTTETMHRALPIYLSVFLISSVFAGGSWCANTARARAAALGLDLPRTQFVPYHFRPTRHRSFDPIITHYENNYGPKEAEFEPILPHNGKIQGDGYPSDWAYGQVFPRGFQPKPSTLNHHGSDPSLADSSVSHSVYTPRGQFVSSYKPNFEQVKNSVPRPNVMVAPSQFAYSENVDNRGYYNPVVVQPVASRRRTAQSVVSRPQSRGAVPYGKSILWSWPQ</sequence>
<accession>A0A1S3RW72</accession>
<dbReference type="AlphaFoldDB" id="A0A1S3RW72"/>
<keyword evidence="2" id="KW-1185">Reference proteome</keyword>
<gene>
    <name evidence="3" type="primary">LOC106605177</name>
</gene>
<protein>
    <submittedName>
        <fullName evidence="3">Uncharacterized protein</fullName>
    </submittedName>
</protein>